<dbReference type="eggNOG" id="COG0358">
    <property type="taxonomic scope" value="Bacteria"/>
</dbReference>
<sequence length="310" mass="35670">MTQYIHFTEEQKQRANSVELEDFLERQGEQLIRSGRDKRLKSDHSITVRGNRWFDHSTEKGGLAIDFVQKFYEVSFQEAVVLLLGGEKGIEFTQASESTDEQEKKTFVLPEANSDMRRVFAYLIKQRFIDRNVLACFAREKLLFEDAKYHNAVFVGFDEKGVARHAHRKSTATGSGFRINVEGSNPAYSFHYISKNSHPHTLFVFEAPIDLLSYISLHPQNWENSSYVALNGVSGQPILKLLELYPQLQRVSLCLDNDKAGFKAAGRIHKILQQQGLEDVVYDVSEHKDWNEDLIASYSQEQEKQAIMMR</sequence>
<evidence type="ECO:0000313" key="2">
    <source>
        <dbReference type="EMBL" id="ACL77049.1"/>
    </source>
</evidence>
<gene>
    <name evidence="2" type="ordered locus">Ccel_2740</name>
</gene>
<accession>B8I7H8</accession>
<dbReference type="EMBL" id="CP001348">
    <property type="protein sequence ID" value="ACL77049.1"/>
    <property type="molecule type" value="Genomic_DNA"/>
</dbReference>
<dbReference type="Pfam" id="PF13154">
    <property type="entry name" value="DUF3991"/>
    <property type="match status" value="1"/>
</dbReference>
<feature type="domain" description="DUF3991" evidence="1">
    <location>
        <begin position="121"/>
        <end position="195"/>
    </location>
</feature>
<organism evidence="2 3">
    <name type="scientific">Ruminiclostridium cellulolyticum (strain ATCC 35319 / DSM 5812 / JCM 6584 / H10)</name>
    <name type="common">Clostridium cellulolyticum</name>
    <dbReference type="NCBI Taxonomy" id="394503"/>
    <lineage>
        <taxon>Bacteria</taxon>
        <taxon>Bacillati</taxon>
        <taxon>Bacillota</taxon>
        <taxon>Clostridia</taxon>
        <taxon>Eubacteriales</taxon>
        <taxon>Oscillospiraceae</taxon>
        <taxon>Ruminiclostridium</taxon>
    </lineage>
</organism>
<dbReference type="STRING" id="394503.Ccel_2740"/>
<dbReference type="KEGG" id="cce:Ccel_2740"/>
<evidence type="ECO:0000313" key="3">
    <source>
        <dbReference type="Proteomes" id="UP000001349"/>
    </source>
</evidence>
<proteinExistence type="predicted"/>
<dbReference type="SUPFAM" id="SSF56731">
    <property type="entry name" value="DNA primase core"/>
    <property type="match status" value="1"/>
</dbReference>
<dbReference type="Pfam" id="PF13155">
    <property type="entry name" value="Toprim_2"/>
    <property type="match status" value="1"/>
</dbReference>
<reference evidence="2 3" key="1">
    <citation type="submission" date="2009-01" db="EMBL/GenBank/DDBJ databases">
        <title>Complete sequence of Clostridium cellulolyticum H10.</title>
        <authorList>
            <consortium name="US DOE Joint Genome Institute"/>
            <person name="Lucas S."/>
            <person name="Copeland A."/>
            <person name="Lapidus A."/>
            <person name="Glavina del Rio T."/>
            <person name="Dalin E."/>
            <person name="Tice H."/>
            <person name="Bruce D."/>
            <person name="Goodwin L."/>
            <person name="Pitluck S."/>
            <person name="Chertkov O."/>
            <person name="Saunders E."/>
            <person name="Brettin T."/>
            <person name="Detter J.C."/>
            <person name="Han C."/>
            <person name="Larimer F."/>
            <person name="Land M."/>
            <person name="Hauser L."/>
            <person name="Kyrpides N."/>
            <person name="Ivanova N."/>
            <person name="Zhou J."/>
            <person name="Richardson P."/>
        </authorList>
    </citation>
    <scope>NUCLEOTIDE SEQUENCE [LARGE SCALE GENOMIC DNA]</scope>
    <source>
        <strain evidence="3">ATCC 35319 / DSM 5812 / JCM 6584 / H10</strain>
    </source>
</reference>
<dbReference type="Gene3D" id="3.40.1360.10">
    <property type="match status" value="1"/>
</dbReference>
<evidence type="ECO:0000259" key="1">
    <source>
        <dbReference type="Pfam" id="PF13154"/>
    </source>
</evidence>
<keyword evidence="3" id="KW-1185">Reference proteome</keyword>
<dbReference type="GO" id="GO:0005737">
    <property type="term" value="C:cytoplasm"/>
    <property type="evidence" value="ECO:0007669"/>
    <property type="project" value="TreeGrafter"/>
</dbReference>
<dbReference type="HOGENOM" id="CLU_027621_2_0_9"/>
<name>B8I7H8_RUMCH</name>
<dbReference type="SUPFAM" id="SSF57783">
    <property type="entry name" value="Zinc beta-ribbon"/>
    <property type="match status" value="1"/>
</dbReference>
<dbReference type="CDD" id="cd01029">
    <property type="entry name" value="TOPRIM_primases"/>
    <property type="match status" value="1"/>
</dbReference>
<dbReference type="PANTHER" id="PTHR30313">
    <property type="entry name" value="DNA PRIMASE"/>
    <property type="match status" value="1"/>
</dbReference>
<protein>
    <recommendedName>
        <fullName evidence="1">DUF3991 domain-containing protein</fullName>
    </recommendedName>
</protein>
<dbReference type="GO" id="GO:0006269">
    <property type="term" value="P:DNA replication, synthesis of primer"/>
    <property type="evidence" value="ECO:0007669"/>
    <property type="project" value="TreeGrafter"/>
</dbReference>
<dbReference type="InterPro" id="IPR050219">
    <property type="entry name" value="DnaG_primase"/>
</dbReference>
<dbReference type="RefSeq" id="WP_015926121.1">
    <property type="nucleotide sequence ID" value="NC_011898.1"/>
</dbReference>
<dbReference type="Proteomes" id="UP000001349">
    <property type="component" value="Chromosome"/>
</dbReference>
<dbReference type="AlphaFoldDB" id="B8I7H8"/>
<dbReference type="InterPro" id="IPR034154">
    <property type="entry name" value="TOPRIM_DnaG/twinkle"/>
</dbReference>
<dbReference type="PANTHER" id="PTHR30313:SF2">
    <property type="entry name" value="DNA PRIMASE"/>
    <property type="match status" value="1"/>
</dbReference>
<dbReference type="OrthoDB" id="9802530at2"/>
<dbReference type="InterPro" id="IPR025054">
    <property type="entry name" value="DUF3991"/>
</dbReference>